<dbReference type="PANTHER" id="PTHR10039:SF17">
    <property type="entry name" value="FUNGAL STAND N-TERMINAL GOODBYE DOMAIN-CONTAINING PROTEIN-RELATED"/>
    <property type="match status" value="1"/>
</dbReference>
<name>A0A8H6XQ01_9AGAR</name>
<dbReference type="Pfam" id="PF24883">
    <property type="entry name" value="NPHP3_N"/>
    <property type="match status" value="1"/>
</dbReference>
<dbReference type="InterPro" id="IPR027417">
    <property type="entry name" value="P-loop_NTPase"/>
</dbReference>
<gene>
    <name evidence="4" type="ORF">MVEN_01607700</name>
</gene>
<dbReference type="SUPFAM" id="SSF52540">
    <property type="entry name" value="P-loop containing nucleoside triphosphate hydrolases"/>
    <property type="match status" value="1"/>
</dbReference>
<comment type="caution">
    <text evidence="4">The sequence shown here is derived from an EMBL/GenBank/DDBJ whole genome shotgun (WGS) entry which is preliminary data.</text>
</comment>
<dbReference type="InterPro" id="IPR056884">
    <property type="entry name" value="NPHP3-like_N"/>
</dbReference>
<dbReference type="Proteomes" id="UP000620124">
    <property type="component" value="Unassembled WGS sequence"/>
</dbReference>
<dbReference type="AlphaFoldDB" id="A0A8H6XQ01"/>
<reference evidence="4" key="1">
    <citation type="submission" date="2020-05" db="EMBL/GenBank/DDBJ databases">
        <title>Mycena genomes resolve the evolution of fungal bioluminescence.</title>
        <authorList>
            <person name="Tsai I.J."/>
        </authorList>
    </citation>
    <scope>NUCLEOTIDE SEQUENCE</scope>
    <source>
        <strain evidence="4">CCC161011</strain>
    </source>
</reference>
<evidence type="ECO:0000313" key="5">
    <source>
        <dbReference type="Proteomes" id="UP000620124"/>
    </source>
</evidence>
<evidence type="ECO:0000256" key="1">
    <source>
        <dbReference type="ARBA" id="ARBA00022737"/>
    </source>
</evidence>
<proteinExistence type="predicted"/>
<keyword evidence="5" id="KW-1185">Reference proteome</keyword>
<organism evidence="4 5">
    <name type="scientific">Mycena venus</name>
    <dbReference type="NCBI Taxonomy" id="2733690"/>
    <lineage>
        <taxon>Eukaryota</taxon>
        <taxon>Fungi</taxon>
        <taxon>Dikarya</taxon>
        <taxon>Basidiomycota</taxon>
        <taxon>Agaricomycotina</taxon>
        <taxon>Agaricomycetes</taxon>
        <taxon>Agaricomycetidae</taxon>
        <taxon>Agaricales</taxon>
        <taxon>Marasmiineae</taxon>
        <taxon>Mycenaceae</taxon>
        <taxon>Mycena</taxon>
    </lineage>
</organism>
<feature type="compositionally biased region" description="Polar residues" evidence="2">
    <location>
        <begin position="31"/>
        <end position="40"/>
    </location>
</feature>
<protein>
    <submittedName>
        <fullName evidence="4">Putative nwd2 protein</fullName>
    </submittedName>
</protein>
<sequence length="606" mass="67525">MSNTFSSLYNGLDFDDTAQATAKATVEQDNDSLQFPQTLGQGRPFSGVERNARQGRAARTTPYHGRRSDNSRAPSSSTAPFSDSVPIHQLPWKELPHERQTSINYNNHIYGGTGGPGGWGIQGHGGDGGFGEGPTVHYHIGAADNINHIRNGESGLHILYRASACDATHDSQDRFPQPKCHPETRTKLLDVLSNWAKGIDPPVRWNSQRPVYSDKPASPILWLYGPAGAGKSAVAQSLCLNLEEEGHLGASFFFKRGHPSRGHAKQLFVTIAYQLACRLPELNPYITQKVQNDPSLVDKTLSIQLQKLIVEPCQQMGFSSPRVVIIDGLDECDGQNTQQEILRSIGQAVHELQLPLRFLVASRPEPQIHEIFSRTLNRIYRDINVEQSFDDVRKYLLDEFARIYRDHDETMATVPSPWPTPETVDSLVKKSSGYFIYASTVIRFIDDKNFRPTQRLQMITSITEPQPNPGSPFATLDALYLQILSVVPCRSLVLEILAVGAADFFNFSLEEIDQLLELEAGGVRLALRGLRSVIGTVWSGFKCSATYYDDWAPNSKIVVHHASFLDFLKDPVRAGIFYIGSESVRTDLCRHILRALGYSAHGFFYQ</sequence>
<dbReference type="PANTHER" id="PTHR10039">
    <property type="entry name" value="AMELOGENIN"/>
    <property type="match status" value="1"/>
</dbReference>
<keyword evidence="1" id="KW-0677">Repeat</keyword>
<accession>A0A8H6XQ01</accession>
<feature type="compositionally biased region" description="Polar residues" evidence="2">
    <location>
        <begin position="71"/>
        <end position="81"/>
    </location>
</feature>
<feature type="region of interest" description="Disordered" evidence="2">
    <location>
        <begin position="26"/>
        <end position="85"/>
    </location>
</feature>
<dbReference type="OrthoDB" id="4760524at2759"/>
<dbReference type="EMBL" id="JACAZI010000013">
    <property type="protein sequence ID" value="KAF7345858.1"/>
    <property type="molecule type" value="Genomic_DNA"/>
</dbReference>
<feature type="domain" description="Nephrocystin 3-like N-terminal" evidence="3">
    <location>
        <begin position="214"/>
        <end position="363"/>
    </location>
</feature>
<evidence type="ECO:0000313" key="4">
    <source>
        <dbReference type="EMBL" id="KAF7345858.1"/>
    </source>
</evidence>
<evidence type="ECO:0000256" key="2">
    <source>
        <dbReference type="SAM" id="MobiDB-lite"/>
    </source>
</evidence>
<evidence type="ECO:0000259" key="3">
    <source>
        <dbReference type="Pfam" id="PF24883"/>
    </source>
</evidence>
<dbReference type="Gene3D" id="3.40.50.300">
    <property type="entry name" value="P-loop containing nucleotide triphosphate hydrolases"/>
    <property type="match status" value="1"/>
</dbReference>